<dbReference type="InterPro" id="IPR011991">
    <property type="entry name" value="ArsR-like_HTH"/>
</dbReference>
<dbReference type="PROSITE" id="PS00846">
    <property type="entry name" value="HTH_ARSR_1"/>
    <property type="match status" value="1"/>
</dbReference>
<dbReference type="EMBL" id="UFWZ01000001">
    <property type="protein sequence ID" value="SUY47962.1"/>
    <property type="molecule type" value="Genomic_DNA"/>
</dbReference>
<dbReference type="GO" id="GO:0003677">
    <property type="term" value="F:DNA binding"/>
    <property type="evidence" value="ECO:0007669"/>
    <property type="project" value="UniProtKB-KW"/>
</dbReference>
<evidence type="ECO:0000256" key="4">
    <source>
        <dbReference type="ARBA" id="ARBA00043263"/>
    </source>
</evidence>
<dbReference type="GO" id="GO:0046686">
    <property type="term" value="P:response to cadmium ion"/>
    <property type="evidence" value="ECO:0007669"/>
    <property type="project" value="UniProtKB-KW"/>
</dbReference>
<dbReference type="InterPro" id="IPR018334">
    <property type="entry name" value="ArsR_HTH"/>
</dbReference>
<dbReference type="InterPro" id="IPR036390">
    <property type="entry name" value="WH_DNA-bd_sf"/>
</dbReference>
<evidence type="ECO:0000256" key="2">
    <source>
        <dbReference type="ARBA" id="ARBA00023125"/>
    </source>
</evidence>
<dbReference type="InterPro" id="IPR051011">
    <property type="entry name" value="Metal_resp_trans_reg"/>
</dbReference>
<evidence type="ECO:0000313" key="6">
    <source>
        <dbReference type="EMBL" id="SUY47962.1"/>
    </source>
</evidence>
<organism evidence="6 7">
    <name type="scientific">Clostridium putrefaciens</name>
    <dbReference type="NCBI Taxonomy" id="99675"/>
    <lineage>
        <taxon>Bacteria</taxon>
        <taxon>Bacillati</taxon>
        <taxon>Bacillota</taxon>
        <taxon>Clostridia</taxon>
        <taxon>Eubacteriales</taxon>
        <taxon>Clostridiaceae</taxon>
        <taxon>Clostridium</taxon>
    </lineage>
</organism>
<keyword evidence="7" id="KW-1185">Reference proteome</keyword>
<dbReference type="PROSITE" id="PS50987">
    <property type="entry name" value="HTH_ARSR_2"/>
    <property type="match status" value="1"/>
</dbReference>
<dbReference type="NCBIfam" id="NF033788">
    <property type="entry name" value="HTH_metalloreg"/>
    <property type="match status" value="1"/>
</dbReference>
<proteinExistence type="predicted"/>
<accession>A0A381JC53</accession>
<dbReference type="SUPFAM" id="SSF46785">
    <property type="entry name" value="Winged helix' DNA-binding domain"/>
    <property type="match status" value="1"/>
</dbReference>
<dbReference type="Proteomes" id="UP000254664">
    <property type="component" value="Unassembled WGS sequence"/>
</dbReference>
<protein>
    <submittedName>
        <fullName evidence="6">ArsR family transcriptional regulator</fullName>
    </submittedName>
</protein>
<dbReference type="SMART" id="SM00418">
    <property type="entry name" value="HTH_ARSR"/>
    <property type="match status" value="1"/>
</dbReference>
<keyword evidence="1" id="KW-0805">Transcription regulation</keyword>
<dbReference type="PANTHER" id="PTHR43132">
    <property type="entry name" value="ARSENICAL RESISTANCE OPERON REPRESSOR ARSR-RELATED"/>
    <property type="match status" value="1"/>
</dbReference>
<evidence type="ECO:0000313" key="7">
    <source>
        <dbReference type="Proteomes" id="UP000254664"/>
    </source>
</evidence>
<evidence type="ECO:0000256" key="1">
    <source>
        <dbReference type="ARBA" id="ARBA00023015"/>
    </source>
</evidence>
<gene>
    <name evidence="6" type="primary">ziaR</name>
    <name evidence="6" type="ORF">NCTC9836_02334</name>
</gene>
<evidence type="ECO:0000256" key="3">
    <source>
        <dbReference type="ARBA" id="ARBA00023163"/>
    </source>
</evidence>
<dbReference type="InterPro" id="IPR001845">
    <property type="entry name" value="HTH_ArsR_DNA-bd_dom"/>
</dbReference>
<keyword evidence="4" id="KW-0105">Cadmium resistance</keyword>
<dbReference type="Pfam" id="PF01022">
    <property type="entry name" value="HTH_5"/>
    <property type="match status" value="1"/>
</dbReference>
<reference evidence="6 7" key="1">
    <citation type="submission" date="2018-06" db="EMBL/GenBank/DDBJ databases">
        <authorList>
            <consortium name="Pathogen Informatics"/>
            <person name="Doyle S."/>
        </authorList>
    </citation>
    <scope>NUCLEOTIDE SEQUENCE [LARGE SCALE GENOMIC DNA]</scope>
    <source>
        <strain evidence="6 7">NCTC9836</strain>
    </source>
</reference>
<dbReference type="InterPro" id="IPR036388">
    <property type="entry name" value="WH-like_DNA-bd_sf"/>
</dbReference>
<keyword evidence="3" id="KW-0804">Transcription</keyword>
<evidence type="ECO:0000259" key="5">
    <source>
        <dbReference type="PROSITE" id="PS50987"/>
    </source>
</evidence>
<dbReference type="AlphaFoldDB" id="A0A381JC53"/>
<dbReference type="Gene3D" id="1.10.10.10">
    <property type="entry name" value="Winged helix-like DNA-binding domain superfamily/Winged helix DNA-binding domain"/>
    <property type="match status" value="1"/>
</dbReference>
<feature type="domain" description="HTH arsR-type" evidence="5">
    <location>
        <begin position="40"/>
        <end position="133"/>
    </location>
</feature>
<sequence>MLICTIEKGDNYMEDLERVDSCNTVMIHEDVVRQVIKSLPTDEKLYELAELFKVFGDGTRIKIICALFKSEMCVCDLAALLAMSQSAISHQLRVLKNARLVKFRREGKVIYYSLDDDHVKDIFDKGLVHITEK</sequence>
<dbReference type="GO" id="GO:0003700">
    <property type="term" value="F:DNA-binding transcription factor activity"/>
    <property type="evidence" value="ECO:0007669"/>
    <property type="project" value="InterPro"/>
</dbReference>
<dbReference type="PRINTS" id="PR00778">
    <property type="entry name" value="HTHARSR"/>
</dbReference>
<dbReference type="CDD" id="cd00090">
    <property type="entry name" value="HTH_ARSR"/>
    <property type="match status" value="1"/>
</dbReference>
<dbReference type="PANTHER" id="PTHR43132:SF6">
    <property type="entry name" value="HTH-TYPE TRANSCRIPTIONAL REPRESSOR CZRA"/>
    <property type="match status" value="1"/>
</dbReference>
<keyword evidence="2" id="KW-0238">DNA-binding</keyword>
<name>A0A381JC53_9CLOT</name>